<dbReference type="EMBL" id="LANO01000021">
    <property type="protein sequence ID" value="KJV52564.1"/>
    <property type="molecule type" value="Genomic_DNA"/>
</dbReference>
<dbReference type="EMBL" id="LS398551">
    <property type="protein sequence ID" value="SPR12939.1"/>
    <property type="molecule type" value="Genomic_DNA"/>
</dbReference>
<keyword evidence="1 5" id="KW-0963">Cytoplasm</keyword>
<reference evidence="7 9" key="1">
    <citation type="submission" date="2015-02" db="EMBL/GenBank/DDBJ databases">
        <title>Genome Sequencing of Rickettsiales.</title>
        <authorList>
            <person name="Daugherty S.C."/>
            <person name="Su Q."/>
            <person name="Abolude K."/>
            <person name="Beier-Sexton M."/>
            <person name="Carlyon J.A."/>
            <person name="Carter R."/>
            <person name="Day N.P."/>
            <person name="Dumler S.J."/>
            <person name="Dyachenko V."/>
            <person name="Godinez A."/>
            <person name="Kurtti T.J."/>
            <person name="Lichay M."/>
            <person name="Mullins K.E."/>
            <person name="Ott S."/>
            <person name="Pappas-Brown V."/>
            <person name="Paris D.H."/>
            <person name="Patel P."/>
            <person name="Richards A.L."/>
            <person name="Sadzewicz L."/>
            <person name="Sears K."/>
            <person name="Seidman D."/>
            <person name="Sengamalay N."/>
            <person name="Stenos J."/>
            <person name="Tallon L.J."/>
            <person name="Vincent G."/>
            <person name="Fraser C.M."/>
            <person name="Munderloh U."/>
            <person name="Dunning-Hotopp J.C."/>
        </authorList>
    </citation>
    <scope>NUCLEOTIDE SEQUENCE [LARGE SCALE GENOMIC DNA]</scope>
    <source>
        <strain evidence="7 9">Gilliam</strain>
    </source>
</reference>
<dbReference type="InterPro" id="IPR006641">
    <property type="entry name" value="YqgF/RNaseH-like_dom"/>
</dbReference>
<dbReference type="PATRIC" id="fig|1359184.3.peg.946"/>
<dbReference type="AlphaFoldDB" id="A0A0F3MDE3"/>
<keyword evidence="2 5" id="KW-0690">Ribosome biogenesis</keyword>
<comment type="subcellular location">
    <subcellularLocation>
        <location evidence="5">Cytoplasm</location>
    </subcellularLocation>
</comment>
<dbReference type="CDD" id="cd16964">
    <property type="entry name" value="YqgF"/>
    <property type="match status" value="1"/>
</dbReference>
<evidence type="ECO:0000256" key="2">
    <source>
        <dbReference type="ARBA" id="ARBA00022517"/>
    </source>
</evidence>
<dbReference type="NCBIfam" id="TIGR00250">
    <property type="entry name" value="RNAse_H_YqgF"/>
    <property type="match status" value="1"/>
</dbReference>
<evidence type="ECO:0000313" key="9">
    <source>
        <dbReference type="Proteomes" id="UP000033769"/>
    </source>
</evidence>
<name>A0A0F3MDE3_ORITS</name>
<evidence type="ECO:0000256" key="1">
    <source>
        <dbReference type="ARBA" id="ARBA00022490"/>
    </source>
</evidence>
<keyword evidence="10" id="KW-1185">Reference proteome</keyword>
<keyword evidence="3 5" id="KW-0540">Nuclease</keyword>
<evidence type="ECO:0000256" key="3">
    <source>
        <dbReference type="ARBA" id="ARBA00022722"/>
    </source>
</evidence>
<reference evidence="10" key="2">
    <citation type="submission" date="2018-03" db="EMBL/GenBank/DDBJ databases">
        <authorList>
            <person name="Batty M. E."/>
            <person name="Batty M E."/>
        </authorList>
    </citation>
    <scope>NUCLEOTIDE SEQUENCE [LARGE SCALE GENOMIC DNA]</scope>
    <source>
        <strain evidence="10">Gilliam</strain>
    </source>
</reference>
<dbReference type="SMART" id="SM00732">
    <property type="entry name" value="YqgFc"/>
    <property type="match status" value="1"/>
</dbReference>
<dbReference type="Pfam" id="PF03652">
    <property type="entry name" value="RuvX"/>
    <property type="match status" value="1"/>
</dbReference>
<protein>
    <recommendedName>
        <fullName evidence="5">Putative pre-16S rRNA nuclease</fullName>
        <ecNumber evidence="5">3.1.-.-</ecNumber>
    </recommendedName>
</protein>
<evidence type="ECO:0000256" key="4">
    <source>
        <dbReference type="ARBA" id="ARBA00022801"/>
    </source>
</evidence>
<evidence type="ECO:0000313" key="8">
    <source>
        <dbReference type="EMBL" id="SPR12939.1"/>
    </source>
</evidence>
<dbReference type="GO" id="GO:0016788">
    <property type="term" value="F:hydrolase activity, acting on ester bonds"/>
    <property type="evidence" value="ECO:0007669"/>
    <property type="project" value="UniProtKB-UniRule"/>
</dbReference>
<organism evidence="7 9">
    <name type="scientific">Orientia tsutsugamushi str. Gilliam</name>
    <dbReference type="NCBI Taxonomy" id="1359184"/>
    <lineage>
        <taxon>Bacteria</taxon>
        <taxon>Pseudomonadati</taxon>
        <taxon>Pseudomonadota</taxon>
        <taxon>Alphaproteobacteria</taxon>
        <taxon>Rickettsiales</taxon>
        <taxon>Rickettsiaceae</taxon>
        <taxon>Rickettsieae</taxon>
        <taxon>Orientia</taxon>
    </lineage>
</organism>
<dbReference type="GO" id="GO:0005829">
    <property type="term" value="C:cytosol"/>
    <property type="evidence" value="ECO:0007669"/>
    <property type="project" value="TreeGrafter"/>
</dbReference>
<evidence type="ECO:0000256" key="5">
    <source>
        <dbReference type="HAMAP-Rule" id="MF_00651"/>
    </source>
</evidence>
<dbReference type="Proteomes" id="UP000033769">
    <property type="component" value="Unassembled WGS sequence"/>
</dbReference>
<reference evidence="8" key="3">
    <citation type="submission" date="2018-03" db="EMBL/GenBank/DDBJ databases">
        <authorList>
            <person name="Keele B.F."/>
        </authorList>
    </citation>
    <scope>NUCLEOTIDE SEQUENCE [LARGE SCALE GENOMIC DNA]</scope>
    <source>
        <strain evidence="8">Gilliam</strain>
    </source>
</reference>
<proteinExistence type="inferred from homology"/>
<dbReference type="SUPFAM" id="SSF53098">
    <property type="entry name" value="Ribonuclease H-like"/>
    <property type="match status" value="1"/>
</dbReference>
<dbReference type="GO" id="GO:0000967">
    <property type="term" value="P:rRNA 5'-end processing"/>
    <property type="evidence" value="ECO:0007669"/>
    <property type="project" value="UniProtKB-UniRule"/>
</dbReference>
<evidence type="ECO:0000313" key="7">
    <source>
        <dbReference type="EMBL" id="KJV52564.1"/>
    </source>
</evidence>
<dbReference type="Proteomes" id="UP000244959">
    <property type="component" value="Chromosome I"/>
</dbReference>
<sequence>MIINSIIEFLQAADIKKQILGIDFGEKKVGVAISNIEHTVAMPLQTIFATNQDRINKIQEIAVAYNIGAIVIGLPFRLDGTETSQTHKVKDFANKLANKLLLPIFLCDERLTSKAANNLLKMGNIKRKVRNAIDDRVAASIILEGTLKRMQNSKSYF</sequence>
<comment type="similarity">
    <text evidence="5">Belongs to the YqgF HJR family.</text>
</comment>
<evidence type="ECO:0000259" key="6">
    <source>
        <dbReference type="SMART" id="SM00732"/>
    </source>
</evidence>
<accession>A0A0F3MDE3</accession>
<feature type="domain" description="YqgF/RNase H-like" evidence="6">
    <location>
        <begin position="17"/>
        <end position="116"/>
    </location>
</feature>
<dbReference type="EC" id="3.1.-.-" evidence="5"/>
<dbReference type="InterPro" id="IPR037027">
    <property type="entry name" value="YqgF/RNaseH-like_dom_sf"/>
</dbReference>
<dbReference type="PANTHER" id="PTHR33317:SF4">
    <property type="entry name" value="POLYNUCLEOTIDYL TRANSFERASE, RIBONUCLEASE H-LIKE SUPERFAMILY PROTEIN"/>
    <property type="match status" value="1"/>
</dbReference>
<dbReference type="GO" id="GO:0004518">
    <property type="term" value="F:nuclease activity"/>
    <property type="evidence" value="ECO:0007669"/>
    <property type="project" value="UniProtKB-KW"/>
</dbReference>
<gene>
    <name evidence="8" type="primary">ruvX</name>
    <name evidence="8" type="ORF">GILLIAM_02629</name>
    <name evidence="7" type="ORF">OTSGILL_1434</name>
</gene>
<keyword evidence="4 5" id="KW-0378">Hydrolase</keyword>
<dbReference type="PANTHER" id="PTHR33317">
    <property type="entry name" value="POLYNUCLEOTIDYL TRANSFERASE, RIBONUCLEASE H-LIKE SUPERFAMILY PROTEIN"/>
    <property type="match status" value="1"/>
</dbReference>
<dbReference type="HAMAP" id="MF_00651">
    <property type="entry name" value="Nuclease_YqgF"/>
    <property type="match status" value="1"/>
</dbReference>
<comment type="function">
    <text evidence="5">Could be a nuclease involved in processing of the 5'-end of pre-16S rRNA.</text>
</comment>
<dbReference type="RefSeq" id="WP_047220659.1">
    <property type="nucleotide sequence ID" value="NZ_LS398551.1"/>
</dbReference>
<dbReference type="InterPro" id="IPR012337">
    <property type="entry name" value="RNaseH-like_sf"/>
</dbReference>
<dbReference type="InterPro" id="IPR005227">
    <property type="entry name" value="YqgF"/>
</dbReference>
<evidence type="ECO:0000313" key="10">
    <source>
        <dbReference type="Proteomes" id="UP000244959"/>
    </source>
</evidence>
<dbReference type="Gene3D" id="3.30.420.140">
    <property type="entry name" value="YqgF/RNase H-like domain"/>
    <property type="match status" value="1"/>
</dbReference>